<accession>A0A6J4S4M1</accession>
<dbReference type="InterPro" id="IPR012427">
    <property type="entry name" value="DUF1622"/>
</dbReference>
<gene>
    <name evidence="2" type="ORF">AVDCRST_MAG45-380</name>
</gene>
<sequence>MQGVAAVPIAIAVLVIVVGVVRVLSSARAGPSELAAAVALGLEFLLAAGLIRLAAIDDFAALGMVALVIVVRKVVGVGIRSAVRALGSGPPGEIRP</sequence>
<dbReference type="AlphaFoldDB" id="A0A6J4S4M1"/>
<keyword evidence="1" id="KW-0472">Membrane</keyword>
<proteinExistence type="predicted"/>
<reference evidence="2" key="1">
    <citation type="submission" date="2020-02" db="EMBL/GenBank/DDBJ databases">
        <authorList>
            <person name="Meier V. D."/>
        </authorList>
    </citation>
    <scope>NUCLEOTIDE SEQUENCE</scope>
    <source>
        <strain evidence="2">AVDCRST_MAG45</strain>
    </source>
</reference>
<feature type="transmembrane region" description="Helical" evidence="1">
    <location>
        <begin position="6"/>
        <end position="25"/>
    </location>
</feature>
<organism evidence="2">
    <name type="scientific">uncultured Solirubrobacterales bacterium</name>
    <dbReference type="NCBI Taxonomy" id="768556"/>
    <lineage>
        <taxon>Bacteria</taxon>
        <taxon>Bacillati</taxon>
        <taxon>Actinomycetota</taxon>
        <taxon>Thermoleophilia</taxon>
        <taxon>Solirubrobacterales</taxon>
        <taxon>environmental samples</taxon>
    </lineage>
</organism>
<dbReference type="Pfam" id="PF07784">
    <property type="entry name" value="DUF1622"/>
    <property type="match status" value="1"/>
</dbReference>
<keyword evidence="1" id="KW-1133">Transmembrane helix</keyword>
<feature type="transmembrane region" description="Helical" evidence="1">
    <location>
        <begin position="34"/>
        <end position="53"/>
    </location>
</feature>
<keyword evidence="1" id="KW-0812">Transmembrane</keyword>
<dbReference type="EMBL" id="CADCVU010000033">
    <property type="protein sequence ID" value="CAA9484772.1"/>
    <property type="molecule type" value="Genomic_DNA"/>
</dbReference>
<name>A0A6J4S4M1_9ACTN</name>
<evidence type="ECO:0000313" key="2">
    <source>
        <dbReference type="EMBL" id="CAA9484772.1"/>
    </source>
</evidence>
<evidence type="ECO:0000256" key="1">
    <source>
        <dbReference type="SAM" id="Phobius"/>
    </source>
</evidence>
<protein>
    <recommendedName>
        <fullName evidence="3">DUF1622 domain-containing protein</fullName>
    </recommendedName>
</protein>
<evidence type="ECO:0008006" key="3">
    <source>
        <dbReference type="Google" id="ProtNLM"/>
    </source>
</evidence>
<feature type="transmembrane region" description="Helical" evidence="1">
    <location>
        <begin position="59"/>
        <end position="79"/>
    </location>
</feature>